<dbReference type="EMBL" id="AODQ01000118">
    <property type="protein sequence ID" value="EMR01403.1"/>
    <property type="molecule type" value="Genomic_DNA"/>
</dbReference>
<gene>
    <name evidence="2" type="ORF">ADICEAN_03463</name>
</gene>
<feature type="chain" id="PRO_5004081709" description="Outer membrane protein beta-barrel domain-containing protein" evidence="1">
    <location>
        <begin position="22"/>
        <end position="237"/>
    </location>
</feature>
<name>M7MY85_9BACT</name>
<proteinExistence type="predicted"/>
<protein>
    <recommendedName>
        <fullName evidence="4">Outer membrane protein beta-barrel domain-containing protein</fullName>
    </recommendedName>
</protein>
<dbReference type="RefSeq" id="WP_009196846.1">
    <property type="nucleotide sequence ID" value="NZ_AODQ01000118.1"/>
</dbReference>
<evidence type="ECO:0000313" key="3">
    <source>
        <dbReference type="Proteomes" id="UP000011910"/>
    </source>
</evidence>
<dbReference type="STRING" id="1279009.ADICEAN_03463"/>
<feature type="signal peptide" evidence="1">
    <location>
        <begin position="1"/>
        <end position="21"/>
    </location>
</feature>
<reference evidence="2 3" key="1">
    <citation type="journal article" date="2013" name="Genome Announc.">
        <title>Draft Genome Sequence of Cesiribacter andamanensis Strain AMV16T, Isolated from a Soil Sample from a Mud Volcano in the Andaman Islands, India.</title>
        <authorList>
            <person name="Shivaji S."/>
            <person name="Ara S."/>
            <person name="Begum Z."/>
            <person name="Srinivas T.N."/>
            <person name="Singh A."/>
            <person name="Kumar Pinnaka A."/>
        </authorList>
    </citation>
    <scope>NUCLEOTIDE SEQUENCE [LARGE SCALE GENOMIC DNA]</scope>
    <source>
        <strain evidence="2 3">AMV16</strain>
    </source>
</reference>
<keyword evidence="3" id="KW-1185">Reference proteome</keyword>
<dbReference type="AlphaFoldDB" id="M7MY85"/>
<evidence type="ECO:0000313" key="2">
    <source>
        <dbReference type="EMBL" id="EMR01403.1"/>
    </source>
</evidence>
<organism evidence="2 3">
    <name type="scientific">Cesiribacter andamanensis AMV16</name>
    <dbReference type="NCBI Taxonomy" id="1279009"/>
    <lineage>
        <taxon>Bacteria</taxon>
        <taxon>Pseudomonadati</taxon>
        <taxon>Bacteroidota</taxon>
        <taxon>Cytophagia</taxon>
        <taxon>Cytophagales</taxon>
        <taxon>Cesiribacteraceae</taxon>
        <taxon>Cesiribacter</taxon>
    </lineage>
</organism>
<keyword evidence="1" id="KW-0732">Signal</keyword>
<evidence type="ECO:0008006" key="4">
    <source>
        <dbReference type="Google" id="ProtNLM"/>
    </source>
</evidence>
<comment type="caution">
    <text evidence="2">The sequence shown here is derived from an EMBL/GenBank/DDBJ whole genome shotgun (WGS) entry which is preliminary data.</text>
</comment>
<dbReference type="Proteomes" id="UP000011910">
    <property type="component" value="Unassembled WGS sequence"/>
</dbReference>
<sequence length="237" mass="26834">MIRLPWLCLCLSLLLATPLAAQQPLEVEVIVGRRHPRQDMQLPRLQLGLELSRPLHHQISRMSRFDRSLPLEAVAQLRLGSTAWYSQLYGGYFWGERHYSNGTQLQQRGYWLKPGILYVYASNTPMHVLTVEVNLLYSVGQLQADKLFYGPVFGDQAAETRHRYHVWGGELVVGMDAIRIGNYKLKFGARMALVEDLPDTSNPFYVPGAGYVGNSFIRLSGGLNLYLMRAMGHAQSN</sequence>
<accession>M7MY85</accession>
<evidence type="ECO:0000256" key="1">
    <source>
        <dbReference type="SAM" id="SignalP"/>
    </source>
</evidence>